<dbReference type="SUPFAM" id="SSF46785">
    <property type="entry name" value="Winged helix' DNA-binding domain"/>
    <property type="match status" value="1"/>
</dbReference>
<keyword evidence="7" id="KW-1185">Reference proteome</keyword>
<accession>A0A7W6IF46</accession>
<dbReference type="PANTHER" id="PTHR24567:SF75">
    <property type="entry name" value="FUMARATE AND NITRATE REDUCTION REGULATORY PROTEIN"/>
    <property type="match status" value="1"/>
</dbReference>
<name>A0A7W6IF46_9HYPH</name>
<dbReference type="EMBL" id="JACIDC010000006">
    <property type="protein sequence ID" value="MBB4040341.1"/>
    <property type="molecule type" value="Genomic_DNA"/>
</dbReference>
<sequence length="249" mass="27350">MYSSHLTSLARGAAHPAFALQSNELTLESLFAAQPAERLPSGAAAFWEGDPATHLLQVAEGCLRLYRVLGDGRRAVIGFRFVGELIGISCYGSYSYTAEAVTHVRIRRITRTRLQAREQEIPEIRPLVMAKMFQEMDAAQRHIIVLGQLGAEERVAHFLVSAAMRMGGEQGEAVLIDLPMTRLDIADYLGLTIETVCRAMSKLKHHGIIALDGRHSVTVLRLSDLRSMAGDVDDLSGFHDQCALAQLPN</sequence>
<dbReference type="SMART" id="SM00419">
    <property type="entry name" value="HTH_CRP"/>
    <property type="match status" value="1"/>
</dbReference>
<dbReference type="InterPro" id="IPR050397">
    <property type="entry name" value="Env_Response_Regulators"/>
</dbReference>
<dbReference type="Gene3D" id="1.10.10.10">
    <property type="entry name" value="Winged helix-like DNA-binding domain superfamily/Winged helix DNA-binding domain"/>
    <property type="match status" value="1"/>
</dbReference>
<dbReference type="AlphaFoldDB" id="A0A7W6IF46"/>
<reference evidence="6 7" key="1">
    <citation type="submission" date="2020-08" db="EMBL/GenBank/DDBJ databases">
        <title>Genomic Encyclopedia of Type Strains, Phase IV (KMG-IV): sequencing the most valuable type-strain genomes for metagenomic binning, comparative biology and taxonomic classification.</title>
        <authorList>
            <person name="Goeker M."/>
        </authorList>
    </citation>
    <scope>NUCLEOTIDE SEQUENCE [LARGE SCALE GENOMIC DNA]</scope>
    <source>
        <strain evidence="6 7">DSM 15743</strain>
    </source>
</reference>
<dbReference type="InterPro" id="IPR012318">
    <property type="entry name" value="HTH_CRP"/>
</dbReference>
<evidence type="ECO:0000313" key="6">
    <source>
        <dbReference type="EMBL" id="MBB4040341.1"/>
    </source>
</evidence>
<dbReference type="Pfam" id="PF13545">
    <property type="entry name" value="HTH_Crp_2"/>
    <property type="match status" value="1"/>
</dbReference>
<dbReference type="Proteomes" id="UP000519439">
    <property type="component" value="Unassembled WGS sequence"/>
</dbReference>
<dbReference type="PANTHER" id="PTHR24567">
    <property type="entry name" value="CRP FAMILY TRANSCRIPTIONAL REGULATORY PROTEIN"/>
    <property type="match status" value="1"/>
</dbReference>
<dbReference type="GO" id="GO:0003700">
    <property type="term" value="F:DNA-binding transcription factor activity"/>
    <property type="evidence" value="ECO:0007669"/>
    <property type="project" value="TreeGrafter"/>
</dbReference>
<keyword evidence="1" id="KW-0805">Transcription regulation</keyword>
<dbReference type="InterPro" id="IPR018490">
    <property type="entry name" value="cNMP-bd_dom_sf"/>
</dbReference>
<dbReference type="CDD" id="cd00038">
    <property type="entry name" value="CAP_ED"/>
    <property type="match status" value="1"/>
</dbReference>
<dbReference type="GO" id="GO:0003677">
    <property type="term" value="F:DNA binding"/>
    <property type="evidence" value="ECO:0007669"/>
    <property type="project" value="UniProtKB-KW"/>
</dbReference>
<evidence type="ECO:0000256" key="3">
    <source>
        <dbReference type="ARBA" id="ARBA00023163"/>
    </source>
</evidence>
<evidence type="ECO:0000313" key="7">
    <source>
        <dbReference type="Proteomes" id="UP000519439"/>
    </source>
</evidence>
<dbReference type="CDD" id="cd00092">
    <property type="entry name" value="HTH_CRP"/>
    <property type="match status" value="1"/>
</dbReference>
<dbReference type="FunFam" id="1.10.10.10:FF:000028">
    <property type="entry name" value="Fumarate/nitrate reduction transcriptional regulator Fnr"/>
    <property type="match status" value="1"/>
</dbReference>
<keyword evidence="2" id="KW-0238">DNA-binding</keyword>
<keyword evidence="4" id="KW-0535">Nitrogen fixation</keyword>
<dbReference type="SUPFAM" id="SSF51206">
    <property type="entry name" value="cAMP-binding domain-like"/>
    <property type="match status" value="1"/>
</dbReference>
<dbReference type="SMART" id="SM00100">
    <property type="entry name" value="cNMP"/>
    <property type="match status" value="1"/>
</dbReference>
<dbReference type="PRINTS" id="PR00034">
    <property type="entry name" value="HTHCRP"/>
</dbReference>
<organism evidence="6 7">
    <name type="scientific">Microvirga flocculans</name>
    <dbReference type="NCBI Taxonomy" id="217168"/>
    <lineage>
        <taxon>Bacteria</taxon>
        <taxon>Pseudomonadati</taxon>
        <taxon>Pseudomonadota</taxon>
        <taxon>Alphaproteobacteria</taxon>
        <taxon>Hyphomicrobiales</taxon>
        <taxon>Methylobacteriaceae</taxon>
        <taxon>Microvirga</taxon>
    </lineage>
</organism>
<dbReference type="GO" id="GO:0005829">
    <property type="term" value="C:cytosol"/>
    <property type="evidence" value="ECO:0007669"/>
    <property type="project" value="TreeGrafter"/>
</dbReference>
<dbReference type="InterPro" id="IPR014710">
    <property type="entry name" value="RmlC-like_jellyroll"/>
</dbReference>
<evidence type="ECO:0000256" key="1">
    <source>
        <dbReference type="ARBA" id="ARBA00023015"/>
    </source>
</evidence>
<dbReference type="Pfam" id="PF00027">
    <property type="entry name" value="cNMP_binding"/>
    <property type="match status" value="1"/>
</dbReference>
<dbReference type="InterPro" id="IPR000595">
    <property type="entry name" value="cNMP-bd_dom"/>
</dbReference>
<dbReference type="Gene3D" id="2.60.120.10">
    <property type="entry name" value="Jelly Rolls"/>
    <property type="match status" value="1"/>
</dbReference>
<dbReference type="RefSeq" id="WP_051435169.1">
    <property type="nucleotide sequence ID" value="NZ_JACIDC010000006.1"/>
</dbReference>
<comment type="caution">
    <text evidence="6">The sequence shown here is derived from an EMBL/GenBank/DDBJ whole genome shotgun (WGS) entry which is preliminary data.</text>
</comment>
<dbReference type="PROSITE" id="PS51063">
    <property type="entry name" value="HTH_CRP_2"/>
    <property type="match status" value="1"/>
</dbReference>
<dbReference type="InterPro" id="IPR036388">
    <property type="entry name" value="WH-like_DNA-bd_sf"/>
</dbReference>
<keyword evidence="3" id="KW-0804">Transcription</keyword>
<evidence type="ECO:0000256" key="4">
    <source>
        <dbReference type="ARBA" id="ARBA00023231"/>
    </source>
</evidence>
<evidence type="ECO:0000256" key="2">
    <source>
        <dbReference type="ARBA" id="ARBA00023125"/>
    </source>
</evidence>
<protein>
    <submittedName>
        <fullName evidence="6">CRP/FNR family transcriptional regulator</fullName>
    </submittedName>
</protein>
<feature type="domain" description="HTH crp-type" evidence="5">
    <location>
        <begin position="149"/>
        <end position="223"/>
    </location>
</feature>
<gene>
    <name evidence="6" type="ORF">GGR34_001994</name>
</gene>
<dbReference type="InterPro" id="IPR036390">
    <property type="entry name" value="WH_DNA-bd_sf"/>
</dbReference>
<evidence type="ECO:0000259" key="5">
    <source>
        <dbReference type="PROSITE" id="PS51063"/>
    </source>
</evidence>
<proteinExistence type="predicted"/>